<reference evidence="3" key="1">
    <citation type="journal article" date="2019" name="Int. J. Syst. Evol. Microbiol.">
        <title>The Global Catalogue of Microorganisms (GCM) 10K type strain sequencing project: providing services to taxonomists for standard genome sequencing and annotation.</title>
        <authorList>
            <consortium name="The Broad Institute Genomics Platform"/>
            <consortium name="The Broad Institute Genome Sequencing Center for Infectious Disease"/>
            <person name="Wu L."/>
            <person name="Ma J."/>
        </authorList>
    </citation>
    <scope>NUCLEOTIDE SEQUENCE [LARGE SCALE GENOMIC DNA]</scope>
    <source>
        <strain evidence="3">JCM 4087</strain>
    </source>
</reference>
<proteinExistence type="predicted"/>
<feature type="region of interest" description="Disordered" evidence="1">
    <location>
        <begin position="230"/>
        <end position="252"/>
    </location>
</feature>
<dbReference type="EMBL" id="JBHSPH010000010">
    <property type="protein sequence ID" value="MFC5864649.1"/>
    <property type="molecule type" value="Genomic_DNA"/>
</dbReference>
<evidence type="ECO:0000313" key="2">
    <source>
        <dbReference type="EMBL" id="MFC5864649.1"/>
    </source>
</evidence>
<evidence type="ECO:0000256" key="1">
    <source>
        <dbReference type="SAM" id="MobiDB-lite"/>
    </source>
</evidence>
<organism evidence="2 3">
    <name type="scientific">Acidicapsa dinghuensis</name>
    <dbReference type="NCBI Taxonomy" id="2218256"/>
    <lineage>
        <taxon>Bacteria</taxon>
        <taxon>Pseudomonadati</taxon>
        <taxon>Acidobacteriota</taxon>
        <taxon>Terriglobia</taxon>
        <taxon>Terriglobales</taxon>
        <taxon>Acidobacteriaceae</taxon>
        <taxon>Acidicapsa</taxon>
    </lineage>
</organism>
<comment type="caution">
    <text evidence="2">The sequence shown here is derived from an EMBL/GenBank/DDBJ whole genome shotgun (WGS) entry which is preliminary data.</text>
</comment>
<evidence type="ECO:0000313" key="3">
    <source>
        <dbReference type="Proteomes" id="UP001596091"/>
    </source>
</evidence>
<dbReference type="RefSeq" id="WP_263332806.1">
    <property type="nucleotide sequence ID" value="NZ_JAGSYH010000001.1"/>
</dbReference>
<protein>
    <submittedName>
        <fullName evidence="2">Uncharacterized protein</fullName>
    </submittedName>
</protein>
<dbReference type="Proteomes" id="UP001596091">
    <property type="component" value="Unassembled WGS sequence"/>
</dbReference>
<sequence length="375" mass="42223">MLLYTATDKEIHDLLISQRQQFTMGVLLELGRSRNIFYSREEQRDDLVKSLSALTYGFNQITELQKFNDLGARTESTTTIRLKGKFTDTDVRAIVDEYRNQEALTNDIQIITGSPTKNRVSVGLKYTETDFSKTRLRQRRKREANIDIDIDSDGITVTLPVNSTAIAVSKGIKQKFDARANETLPEERVDFSLLTSSGSRTRFFTDLIGGLPKFELADVVSVRVKASVGFSPENEESDQESDPQAPDNSAEASDELKALVREVALSGSSVLLSSHYKDLREGGFYIVSIRWRSKQIEAPYHLFDFTAGIDEPELGQGFKFAVKGTLIRRSGGYVKTWRNLDEEDRKSVLRVLDVTAIQVFRRLVVELSGESGIQQ</sequence>
<name>A0ABW1EK75_9BACT</name>
<keyword evidence="3" id="KW-1185">Reference proteome</keyword>
<accession>A0ABW1EK75</accession>
<gene>
    <name evidence="2" type="ORF">ACFPT7_20235</name>
</gene>